<accession>A0A8H4ERC0</accession>
<reference evidence="2 3" key="1">
    <citation type="journal article" date="2019" name="Environ. Microbiol.">
        <title>At the nexus of three kingdoms: the genome of the mycorrhizal fungus Gigaspora margarita provides insights into plant, endobacterial and fungal interactions.</title>
        <authorList>
            <person name="Venice F."/>
            <person name="Ghignone S."/>
            <person name="Salvioli di Fossalunga A."/>
            <person name="Amselem J."/>
            <person name="Novero M."/>
            <person name="Xianan X."/>
            <person name="Sedzielewska Toro K."/>
            <person name="Morin E."/>
            <person name="Lipzen A."/>
            <person name="Grigoriev I.V."/>
            <person name="Henrissat B."/>
            <person name="Martin F.M."/>
            <person name="Bonfante P."/>
        </authorList>
    </citation>
    <scope>NUCLEOTIDE SEQUENCE [LARGE SCALE GENOMIC DNA]</scope>
    <source>
        <strain evidence="2 3">BEG34</strain>
    </source>
</reference>
<name>A0A8H4ERC0_GIGMA</name>
<gene>
    <name evidence="2" type="ORF">F8M41_006321</name>
</gene>
<feature type="compositionally biased region" description="Polar residues" evidence="1">
    <location>
        <begin position="1"/>
        <end position="27"/>
    </location>
</feature>
<protein>
    <submittedName>
        <fullName evidence="2">Uncharacterized protein</fullName>
    </submittedName>
</protein>
<evidence type="ECO:0000313" key="3">
    <source>
        <dbReference type="Proteomes" id="UP000439903"/>
    </source>
</evidence>
<proteinExistence type="predicted"/>
<evidence type="ECO:0000256" key="1">
    <source>
        <dbReference type="SAM" id="MobiDB-lite"/>
    </source>
</evidence>
<sequence>MSGPTNRNFHAQPQINNGQPQRLQNINIVRPPPRPQNNANRINNTFINQQHNELINGADLFNIIHCQPQQDDQFTTTLFSGISFP</sequence>
<organism evidence="2 3">
    <name type="scientific">Gigaspora margarita</name>
    <dbReference type="NCBI Taxonomy" id="4874"/>
    <lineage>
        <taxon>Eukaryota</taxon>
        <taxon>Fungi</taxon>
        <taxon>Fungi incertae sedis</taxon>
        <taxon>Mucoromycota</taxon>
        <taxon>Glomeromycotina</taxon>
        <taxon>Glomeromycetes</taxon>
        <taxon>Diversisporales</taxon>
        <taxon>Gigasporaceae</taxon>
        <taxon>Gigaspora</taxon>
    </lineage>
</organism>
<evidence type="ECO:0000313" key="2">
    <source>
        <dbReference type="EMBL" id="KAF0540701.1"/>
    </source>
</evidence>
<keyword evidence="3" id="KW-1185">Reference proteome</keyword>
<dbReference type="Proteomes" id="UP000439903">
    <property type="component" value="Unassembled WGS sequence"/>
</dbReference>
<comment type="caution">
    <text evidence="2">The sequence shown here is derived from an EMBL/GenBank/DDBJ whole genome shotgun (WGS) entry which is preliminary data.</text>
</comment>
<dbReference type="AlphaFoldDB" id="A0A8H4ERC0"/>
<dbReference type="EMBL" id="WTPW01000163">
    <property type="protein sequence ID" value="KAF0540701.1"/>
    <property type="molecule type" value="Genomic_DNA"/>
</dbReference>
<feature type="region of interest" description="Disordered" evidence="1">
    <location>
        <begin position="1"/>
        <end position="38"/>
    </location>
</feature>